<evidence type="ECO:0000256" key="2">
    <source>
        <dbReference type="ARBA" id="ARBA00010219"/>
    </source>
</evidence>
<comment type="caution">
    <text evidence="11">The sequence shown here is derived from an EMBL/GenBank/DDBJ whole genome shotgun (WGS) entry which is preliminary data.</text>
</comment>
<dbReference type="Gene3D" id="3.10.310.10">
    <property type="entry name" value="Diaminopimelate Epimerase, Chain A, domain 1"/>
    <property type="match status" value="2"/>
</dbReference>
<evidence type="ECO:0000256" key="8">
    <source>
        <dbReference type="ARBA" id="ARBA00051712"/>
    </source>
</evidence>
<dbReference type="PROSITE" id="PS01326">
    <property type="entry name" value="DAP_EPIMERASE"/>
    <property type="match status" value="1"/>
</dbReference>
<dbReference type="InterPro" id="IPR018510">
    <property type="entry name" value="DAP_epimerase_AS"/>
</dbReference>
<comment type="pathway">
    <text evidence="1 9">Amino-acid biosynthesis; L-lysine biosynthesis via DAP pathway; DL-2,6-diaminopimelate from LL-2,6-diaminopimelate: step 1/1.</text>
</comment>
<organism evidence="11 12">
    <name type="scientific">Senegalia massiliensis</name>
    <dbReference type="NCBI Taxonomy" id="1720316"/>
    <lineage>
        <taxon>Bacteria</taxon>
        <taxon>Bacillati</taxon>
        <taxon>Bacillota</taxon>
        <taxon>Clostridia</taxon>
        <taxon>Eubacteriales</taxon>
        <taxon>Clostridiaceae</taxon>
        <taxon>Senegalia</taxon>
    </lineage>
</organism>
<evidence type="ECO:0000256" key="9">
    <source>
        <dbReference type="HAMAP-Rule" id="MF_00197"/>
    </source>
</evidence>
<dbReference type="EC" id="5.1.1.7" evidence="3 9"/>
<proteinExistence type="inferred from homology"/>
<dbReference type="Proteomes" id="UP000467132">
    <property type="component" value="Unassembled WGS sequence"/>
</dbReference>
<dbReference type="InterPro" id="IPR001653">
    <property type="entry name" value="DAP_epimerase_DapF"/>
</dbReference>
<dbReference type="NCBIfam" id="TIGR00652">
    <property type="entry name" value="DapF"/>
    <property type="match status" value="1"/>
</dbReference>
<feature type="active site" description="Proton donor" evidence="9">
    <location>
        <position position="72"/>
    </location>
</feature>
<feature type="site" description="Could be important to modulate the pK values of the two catalytic cysteine residues" evidence="9">
    <location>
        <position position="151"/>
    </location>
</feature>
<accession>A0A845R633</accession>
<keyword evidence="5 9" id="KW-0028">Amino-acid biosynthesis</keyword>
<keyword evidence="6 9" id="KW-0457">Lysine biosynthesis</keyword>
<comment type="subunit">
    <text evidence="9">Homodimer.</text>
</comment>
<feature type="binding site" evidence="9">
    <location>
        <begin position="73"/>
        <end position="74"/>
    </location>
    <ligand>
        <name>substrate</name>
    </ligand>
</feature>
<feature type="binding site" evidence="9">
    <location>
        <position position="12"/>
    </location>
    <ligand>
        <name>substrate</name>
    </ligand>
</feature>
<comment type="function">
    <text evidence="9">Catalyzes the stereoinversion of LL-2,6-diaminopimelate (L,L-DAP) to meso-diaminopimelate (meso-DAP), a precursor of L-lysine and an essential component of the bacterial peptidoglycan.</text>
</comment>
<dbReference type="GO" id="GO:0009089">
    <property type="term" value="P:lysine biosynthetic process via diaminopimelate"/>
    <property type="evidence" value="ECO:0007669"/>
    <property type="project" value="UniProtKB-UniRule"/>
</dbReference>
<dbReference type="GO" id="GO:0008837">
    <property type="term" value="F:diaminopimelate epimerase activity"/>
    <property type="evidence" value="ECO:0007669"/>
    <property type="project" value="UniProtKB-UniRule"/>
</dbReference>
<evidence type="ECO:0000313" key="12">
    <source>
        <dbReference type="Proteomes" id="UP000467132"/>
    </source>
</evidence>
<dbReference type="UniPathway" id="UPA00034">
    <property type="reaction ID" value="UER00025"/>
</dbReference>
<comment type="caution">
    <text evidence="9">Lacks conserved residue(s) required for the propagation of feature annotation.</text>
</comment>
<dbReference type="HAMAP" id="MF_00197">
    <property type="entry name" value="DAP_epimerase"/>
    <property type="match status" value="1"/>
</dbReference>
<dbReference type="Pfam" id="PF01678">
    <property type="entry name" value="DAP_epimerase"/>
    <property type="match status" value="2"/>
</dbReference>
<dbReference type="AlphaFoldDB" id="A0A845R633"/>
<evidence type="ECO:0000313" key="11">
    <source>
        <dbReference type="EMBL" id="NBI07963.1"/>
    </source>
</evidence>
<feature type="site" description="Could be important to modulate the pK values of the two catalytic cysteine residues" evidence="9">
    <location>
        <position position="200"/>
    </location>
</feature>
<feature type="active site" description="Proton acceptor" evidence="9">
    <location>
        <position position="209"/>
    </location>
</feature>
<dbReference type="RefSeq" id="WP_160198428.1">
    <property type="nucleotide sequence ID" value="NZ_QXXA01000017.1"/>
</dbReference>
<feature type="binding site" evidence="9">
    <location>
        <position position="182"/>
    </location>
    <ligand>
        <name>substrate</name>
    </ligand>
</feature>
<feature type="active site" evidence="10">
    <location>
        <position position="72"/>
    </location>
</feature>
<dbReference type="PANTHER" id="PTHR31689:SF0">
    <property type="entry name" value="DIAMINOPIMELATE EPIMERASE"/>
    <property type="match status" value="1"/>
</dbReference>
<dbReference type="OrthoDB" id="9805408at2"/>
<feature type="binding site" evidence="9">
    <location>
        <position position="63"/>
    </location>
    <ligand>
        <name>substrate</name>
    </ligand>
</feature>
<protein>
    <recommendedName>
        <fullName evidence="3 9">Diaminopimelate epimerase</fullName>
        <shortName evidence="9">DAP epimerase</shortName>
        <ecNumber evidence="3 9">5.1.1.7</ecNumber>
    </recommendedName>
    <alternativeName>
        <fullName evidence="9">PLP-independent amino acid racemase</fullName>
    </alternativeName>
</protein>
<evidence type="ECO:0000256" key="3">
    <source>
        <dbReference type="ARBA" id="ARBA00013080"/>
    </source>
</evidence>
<comment type="subcellular location">
    <subcellularLocation>
        <location evidence="9">Cytoplasm</location>
    </subcellularLocation>
</comment>
<keyword evidence="4 9" id="KW-0963">Cytoplasm</keyword>
<dbReference type="GO" id="GO:0005829">
    <property type="term" value="C:cytosol"/>
    <property type="evidence" value="ECO:0007669"/>
    <property type="project" value="TreeGrafter"/>
</dbReference>
<name>A0A845R633_9CLOT</name>
<reference evidence="11 12" key="1">
    <citation type="submission" date="2018-08" db="EMBL/GenBank/DDBJ databases">
        <title>Murine metabolic-syndrome-specific gut microbial biobank.</title>
        <authorList>
            <person name="Liu C."/>
        </authorList>
    </citation>
    <scope>NUCLEOTIDE SEQUENCE [LARGE SCALE GENOMIC DNA]</scope>
    <source>
        <strain evidence="11 12">583</strain>
    </source>
</reference>
<dbReference type="SUPFAM" id="SSF54506">
    <property type="entry name" value="Diaminopimelate epimerase-like"/>
    <property type="match status" value="2"/>
</dbReference>
<evidence type="ECO:0000256" key="6">
    <source>
        <dbReference type="ARBA" id="ARBA00023154"/>
    </source>
</evidence>
<evidence type="ECO:0000256" key="7">
    <source>
        <dbReference type="ARBA" id="ARBA00023235"/>
    </source>
</evidence>
<dbReference type="EMBL" id="QXXA01000017">
    <property type="protein sequence ID" value="NBI07963.1"/>
    <property type="molecule type" value="Genomic_DNA"/>
</dbReference>
<keyword evidence="12" id="KW-1185">Reference proteome</keyword>
<dbReference type="PANTHER" id="PTHR31689">
    <property type="entry name" value="DIAMINOPIMELATE EPIMERASE, CHLOROPLASTIC"/>
    <property type="match status" value="1"/>
</dbReference>
<comment type="catalytic activity">
    <reaction evidence="8 9">
        <text>(2S,6S)-2,6-diaminopimelate = meso-2,6-diaminopimelate</text>
        <dbReference type="Rhea" id="RHEA:15393"/>
        <dbReference type="ChEBI" id="CHEBI:57609"/>
        <dbReference type="ChEBI" id="CHEBI:57791"/>
        <dbReference type="EC" id="5.1.1.7"/>
    </reaction>
</comment>
<evidence type="ECO:0000256" key="1">
    <source>
        <dbReference type="ARBA" id="ARBA00005196"/>
    </source>
</evidence>
<dbReference type="FunFam" id="3.10.310.10:FF:000001">
    <property type="entry name" value="Diaminopimelate epimerase"/>
    <property type="match status" value="1"/>
</dbReference>
<gene>
    <name evidence="9" type="primary">dapF</name>
    <name evidence="11" type="ORF">D3Z33_13965</name>
</gene>
<keyword evidence="7 9" id="KW-0413">Isomerase</keyword>
<comment type="similarity">
    <text evidence="2 9">Belongs to the diaminopimelate epimerase family.</text>
</comment>
<sequence>MIEFEKFHGTGNDFIIINGLTQNFYKYSSLAKSICDRNYGVGADGMLIVESSNKAEIKMIFYNADGSEAPMCGNGLRCFSKFIYDNEIIRDKKFTVETLGGVMEVEIKLIHNTLKHVKINLGNPKINFINKEVEIDNIIYKISTLFIGTIHTVIKVENLEKIPLEDIGNKIENLNIFPKKTNVNFYEVIDENNLKVITWERGVGKTLSCGTGAAATAIISSILNNTNTKVNIHMIGGELEVEVIDNSVYLTGPVDFICKGYFNY</sequence>
<evidence type="ECO:0000256" key="10">
    <source>
        <dbReference type="PROSITE-ProRule" id="PRU10125"/>
    </source>
</evidence>
<feature type="binding site" evidence="9">
    <location>
        <begin position="210"/>
        <end position="211"/>
    </location>
    <ligand>
        <name>substrate</name>
    </ligand>
</feature>
<feature type="binding site" evidence="9">
    <location>
        <begin position="200"/>
        <end position="201"/>
    </location>
    <ligand>
        <name>substrate</name>
    </ligand>
</feature>
<evidence type="ECO:0000256" key="5">
    <source>
        <dbReference type="ARBA" id="ARBA00022605"/>
    </source>
</evidence>
<evidence type="ECO:0000256" key="4">
    <source>
        <dbReference type="ARBA" id="ARBA00022490"/>
    </source>
</evidence>